<dbReference type="EMBL" id="MU004243">
    <property type="protein sequence ID" value="KAF2664247.1"/>
    <property type="molecule type" value="Genomic_DNA"/>
</dbReference>
<organism evidence="2 3">
    <name type="scientific">Microthyrium microscopicum</name>
    <dbReference type="NCBI Taxonomy" id="703497"/>
    <lineage>
        <taxon>Eukaryota</taxon>
        <taxon>Fungi</taxon>
        <taxon>Dikarya</taxon>
        <taxon>Ascomycota</taxon>
        <taxon>Pezizomycotina</taxon>
        <taxon>Dothideomycetes</taxon>
        <taxon>Dothideomycetes incertae sedis</taxon>
        <taxon>Microthyriales</taxon>
        <taxon>Microthyriaceae</taxon>
        <taxon>Microthyrium</taxon>
    </lineage>
</organism>
<feature type="compositionally biased region" description="Polar residues" evidence="1">
    <location>
        <begin position="25"/>
        <end position="34"/>
    </location>
</feature>
<feature type="compositionally biased region" description="Low complexity" evidence="1">
    <location>
        <begin position="238"/>
        <end position="256"/>
    </location>
</feature>
<evidence type="ECO:0000256" key="1">
    <source>
        <dbReference type="SAM" id="MobiDB-lite"/>
    </source>
</evidence>
<gene>
    <name evidence="2" type="ORF">BT63DRAFT_429769</name>
</gene>
<dbReference type="AlphaFoldDB" id="A0A6A6TYK4"/>
<feature type="compositionally biased region" description="Low complexity" evidence="1">
    <location>
        <begin position="52"/>
        <end position="70"/>
    </location>
</feature>
<reference evidence="2" key="1">
    <citation type="journal article" date="2020" name="Stud. Mycol.">
        <title>101 Dothideomycetes genomes: a test case for predicting lifestyles and emergence of pathogens.</title>
        <authorList>
            <person name="Haridas S."/>
            <person name="Albert R."/>
            <person name="Binder M."/>
            <person name="Bloem J."/>
            <person name="Labutti K."/>
            <person name="Salamov A."/>
            <person name="Andreopoulos B."/>
            <person name="Baker S."/>
            <person name="Barry K."/>
            <person name="Bills G."/>
            <person name="Bluhm B."/>
            <person name="Cannon C."/>
            <person name="Castanera R."/>
            <person name="Culley D."/>
            <person name="Daum C."/>
            <person name="Ezra D."/>
            <person name="Gonzalez J."/>
            <person name="Henrissat B."/>
            <person name="Kuo A."/>
            <person name="Liang C."/>
            <person name="Lipzen A."/>
            <person name="Lutzoni F."/>
            <person name="Magnuson J."/>
            <person name="Mondo S."/>
            <person name="Nolan M."/>
            <person name="Ohm R."/>
            <person name="Pangilinan J."/>
            <person name="Park H.-J."/>
            <person name="Ramirez L."/>
            <person name="Alfaro M."/>
            <person name="Sun H."/>
            <person name="Tritt A."/>
            <person name="Yoshinaga Y."/>
            <person name="Zwiers L.-H."/>
            <person name="Turgeon B."/>
            <person name="Goodwin S."/>
            <person name="Spatafora J."/>
            <person name="Crous P."/>
            <person name="Grigoriev I."/>
        </authorList>
    </citation>
    <scope>NUCLEOTIDE SEQUENCE</scope>
    <source>
        <strain evidence="2">CBS 115976</strain>
    </source>
</reference>
<feature type="region of interest" description="Disordered" evidence="1">
    <location>
        <begin position="179"/>
        <end position="201"/>
    </location>
</feature>
<evidence type="ECO:0000313" key="3">
    <source>
        <dbReference type="Proteomes" id="UP000799302"/>
    </source>
</evidence>
<dbReference type="Proteomes" id="UP000799302">
    <property type="component" value="Unassembled WGS sequence"/>
</dbReference>
<feature type="compositionally biased region" description="Basic and acidic residues" evidence="1">
    <location>
        <begin position="227"/>
        <end position="237"/>
    </location>
</feature>
<feature type="region of interest" description="Disordered" evidence="1">
    <location>
        <begin position="227"/>
        <end position="360"/>
    </location>
</feature>
<proteinExistence type="predicted"/>
<feature type="compositionally biased region" description="Polar residues" evidence="1">
    <location>
        <begin position="320"/>
        <end position="341"/>
    </location>
</feature>
<evidence type="ECO:0000313" key="2">
    <source>
        <dbReference type="EMBL" id="KAF2664247.1"/>
    </source>
</evidence>
<keyword evidence="3" id="KW-1185">Reference proteome</keyword>
<sequence>MESQQGTTQPGAPPPWASPPSGTQASQSNGQQGVPWQWQDDPDGPPRPPSDYKPTLSTTSKPAPKKTTSPRVIVNHVVENTTILRRRKLDHVHSPGSKIHKRQAMNPGFLTAIALSDPAGSQNRGFPLQVIMQVATSTTGGRSNVLTPAPWGNGYFSLTDSERGIVQIWKVDGLEALPRDGPQSNFNHIPVSGDPLRGTQENNAYANVRPSIVAEWIAPADAVGDVNHRASSERDRTAQSSSSQQNANSQQKQAGSTYSQEKSTAKSTASGRGGGRDGSSNKGTKDIRDQWEEEDNRESLRQSGSRSGQSRRGSRNSRNWVQDTESRGSLTKRQPESSSSDAKAAIPSGKGCCANSVWIS</sequence>
<accession>A0A6A6TYK4</accession>
<feature type="compositionally biased region" description="Low complexity" evidence="1">
    <location>
        <begin position="1"/>
        <end position="10"/>
    </location>
</feature>
<feature type="compositionally biased region" description="Polar residues" evidence="1">
    <location>
        <begin position="257"/>
        <end position="269"/>
    </location>
</feature>
<name>A0A6A6TYK4_9PEZI</name>
<feature type="region of interest" description="Disordered" evidence="1">
    <location>
        <begin position="1"/>
        <end position="72"/>
    </location>
</feature>
<protein>
    <submittedName>
        <fullName evidence="2">Uncharacterized protein</fullName>
    </submittedName>
</protein>
<dbReference type="InterPro" id="IPR015943">
    <property type="entry name" value="WD40/YVTN_repeat-like_dom_sf"/>
</dbReference>
<dbReference type="Gene3D" id="2.130.10.10">
    <property type="entry name" value="YVTN repeat-like/Quinoprotein amine dehydrogenase"/>
    <property type="match status" value="1"/>
</dbReference>
<feature type="compositionally biased region" description="Low complexity" evidence="1">
    <location>
        <begin position="301"/>
        <end position="319"/>
    </location>
</feature>